<protein>
    <submittedName>
        <fullName evidence="1">Uncharacterized protein</fullName>
    </submittedName>
</protein>
<comment type="caution">
    <text evidence="1">The sequence shown here is derived from an EMBL/GenBank/DDBJ whole genome shotgun (WGS) entry which is preliminary data.</text>
</comment>
<gene>
    <name evidence="1" type="ORF">HPB49_011501</name>
</gene>
<reference evidence="1" key="1">
    <citation type="submission" date="2020-05" db="EMBL/GenBank/DDBJ databases">
        <title>Large-scale comparative analyses of tick genomes elucidate their genetic diversity and vector capacities.</title>
        <authorList>
            <person name="Jia N."/>
            <person name="Wang J."/>
            <person name="Shi W."/>
            <person name="Du L."/>
            <person name="Sun Y."/>
            <person name="Zhan W."/>
            <person name="Jiang J."/>
            <person name="Wang Q."/>
            <person name="Zhang B."/>
            <person name="Ji P."/>
            <person name="Sakyi L.B."/>
            <person name="Cui X."/>
            <person name="Yuan T."/>
            <person name="Jiang B."/>
            <person name="Yang W."/>
            <person name="Lam T.T.-Y."/>
            <person name="Chang Q."/>
            <person name="Ding S."/>
            <person name="Wang X."/>
            <person name="Zhu J."/>
            <person name="Ruan X."/>
            <person name="Zhao L."/>
            <person name="Wei J."/>
            <person name="Que T."/>
            <person name="Du C."/>
            <person name="Cheng J."/>
            <person name="Dai P."/>
            <person name="Han X."/>
            <person name="Huang E."/>
            <person name="Gao Y."/>
            <person name="Liu J."/>
            <person name="Shao H."/>
            <person name="Ye R."/>
            <person name="Li L."/>
            <person name="Wei W."/>
            <person name="Wang X."/>
            <person name="Wang C."/>
            <person name="Yang T."/>
            <person name="Huo Q."/>
            <person name="Li W."/>
            <person name="Guo W."/>
            <person name="Chen H."/>
            <person name="Zhou L."/>
            <person name="Ni X."/>
            <person name="Tian J."/>
            <person name="Zhou Y."/>
            <person name="Sheng Y."/>
            <person name="Liu T."/>
            <person name="Pan Y."/>
            <person name="Xia L."/>
            <person name="Li J."/>
            <person name="Zhao F."/>
            <person name="Cao W."/>
        </authorList>
    </citation>
    <scope>NUCLEOTIDE SEQUENCE</scope>
    <source>
        <strain evidence="1">Dsil-2018</strain>
    </source>
</reference>
<organism evidence="1 2">
    <name type="scientific">Dermacentor silvarum</name>
    <name type="common">Tick</name>
    <dbReference type="NCBI Taxonomy" id="543639"/>
    <lineage>
        <taxon>Eukaryota</taxon>
        <taxon>Metazoa</taxon>
        <taxon>Ecdysozoa</taxon>
        <taxon>Arthropoda</taxon>
        <taxon>Chelicerata</taxon>
        <taxon>Arachnida</taxon>
        <taxon>Acari</taxon>
        <taxon>Parasitiformes</taxon>
        <taxon>Ixodida</taxon>
        <taxon>Ixodoidea</taxon>
        <taxon>Ixodidae</taxon>
        <taxon>Rhipicephalinae</taxon>
        <taxon>Dermacentor</taxon>
    </lineage>
</organism>
<keyword evidence="2" id="KW-1185">Reference proteome</keyword>
<name>A0ACB8CET2_DERSI</name>
<proteinExistence type="predicted"/>
<dbReference type="Proteomes" id="UP000821865">
    <property type="component" value="Chromosome 7"/>
</dbReference>
<dbReference type="EMBL" id="CM023476">
    <property type="protein sequence ID" value="KAH7941265.1"/>
    <property type="molecule type" value="Genomic_DNA"/>
</dbReference>
<evidence type="ECO:0000313" key="2">
    <source>
        <dbReference type="Proteomes" id="UP000821865"/>
    </source>
</evidence>
<sequence>MDCQETPYECLILENQETRCGGAKGPKCAINEYCAYGFIGSKCKQCPCYGSHQATCVPKQFKNLCSPDSIVRLDKERGYTCDSCTTAASVLTGTA</sequence>
<accession>A0ACB8CET2</accession>
<evidence type="ECO:0000313" key="1">
    <source>
        <dbReference type="EMBL" id="KAH7941265.1"/>
    </source>
</evidence>